<dbReference type="EnsemblMetazoa" id="tetur01g16714.1">
    <property type="protein sequence ID" value="tetur01g16714.1"/>
    <property type="gene ID" value="tetur01g16714"/>
</dbReference>
<dbReference type="HOGENOM" id="CLU_700820_0_0_1"/>
<accession>T1JU69</accession>
<organism evidence="2 3">
    <name type="scientific">Tetranychus urticae</name>
    <name type="common">Two-spotted spider mite</name>
    <dbReference type="NCBI Taxonomy" id="32264"/>
    <lineage>
        <taxon>Eukaryota</taxon>
        <taxon>Metazoa</taxon>
        <taxon>Ecdysozoa</taxon>
        <taxon>Arthropoda</taxon>
        <taxon>Chelicerata</taxon>
        <taxon>Arachnida</taxon>
        <taxon>Acari</taxon>
        <taxon>Acariformes</taxon>
        <taxon>Trombidiformes</taxon>
        <taxon>Prostigmata</taxon>
        <taxon>Eleutherengona</taxon>
        <taxon>Raphignathae</taxon>
        <taxon>Tetranychoidea</taxon>
        <taxon>Tetranychidae</taxon>
        <taxon>Tetranychus</taxon>
    </lineage>
</organism>
<feature type="transmembrane region" description="Helical" evidence="1">
    <location>
        <begin position="293"/>
        <end position="317"/>
    </location>
</feature>
<evidence type="ECO:0000313" key="3">
    <source>
        <dbReference type="Proteomes" id="UP000015104"/>
    </source>
</evidence>
<feature type="transmembrane region" description="Helical" evidence="1">
    <location>
        <begin position="267"/>
        <end position="287"/>
    </location>
</feature>
<dbReference type="AlphaFoldDB" id="T1JU69"/>
<keyword evidence="1" id="KW-1133">Transmembrane helix</keyword>
<feature type="transmembrane region" description="Helical" evidence="1">
    <location>
        <begin position="152"/>
        <end position="169"/>
    </location>
</feature>
<dbReference type="EMBL" id="CAEY01000461">
    <property type="status" value="NOT_ANNOTATED_CDS"/>
    <property type="molecule type" value="Genomic_DNA"/>
</dbReference>
<keyword evidence="3" id="KW-1185">Reference proteome</keyword>
<name>T1JU69_TETUR</name>
<protein>
    <recommendedName>
        <fullName evidence="4">Gustatory receptor</fullName>
    </recommendedName>
</protein>
<reference evidence="3" key="1">
    <citation type="submission" date="2011-08" db="EMBL/GenBank/DDBJ databases">
        <authorList>
            <person name="Rombauts S."/>
        </authorList>
    </citation>
    <scope>NUCLEOTIDE SEQUENCE</scope>
    <source>
        <strain evidence="3">London</strain>
    </source>
</reference>
<evidence type="ECO:0008006" key="4">
    <source>
        <dbReference type="Google" id="ProtNLM"/>
    </source>
</evidence>
<evidence type="ECO:0000313" key="2">
    <source>
        <dbReference type="EnsemblMetazoa" id="tetur01g16714.1"/>
    </source>
</evidence>
<feature type="transmembrane region" description="Helical" evidence="1">
    <location>
        <begin position="85"/>
        <end position="104"/>
    </location>
</feature>
<feature type="transmembrane region" description="Helical" evidence="1">
    <location>
        <begin position="40"/>
        <end position="62"/>
    </location>
</feature>
<sequence>MESTSESRNSRSFSLSYFLIKSQFFWQSYLPLPIPWYNQLISTFSCFICLTFFIRAAIYNYVPLEPVSALYMGDYAYNFGSIHDIIWFIHLFWYTATVFAFNLLNKSNRSVKLQTWFTCLTILDQGKDDFFVKPNEALILASKLLFISAKSSLLFGLPFTFSLFIPHMINNYSNAFLFLMVSIHGLIIVVAGFAAIAFCVNMSYLFSFYAFLIGQKLTKIAKTFKSQMDSKSIFSHRKISSNSSRLIRLLKQVYCANFFWSKFNSNVFINTFFPQILILYSIFFVPLNKIHLIALFGLGSLNFACGQSINFISGAYARSKLNHCQRQLRRVIFTNGCKLKITHKMKLLIISEYLLHRKLFAVFESLEMNSFNYSLVFIEMAAHLMLVIVNANRK</sequence>
<evidence type="ECO:0000256" key="1">
    <source>
        <dbReference type="SAM" id="Phobius"/>
    </source>
</evidence>
<feature type="transmembrane region" description="Helical" evidence="1">
    <location>
        <begin position="175"/>
        <end position="200"/>
    </location>
</feature>
<dbReference type="Proteomes" id="UP000015104">
    <property type="component" value="Unassembled WGS sequence"/>
</dbReference>
<keyword evidence="1" id="KW-0472">Membrane</keyword>
<proteinExistence type="predicted"/>
<keyword evidence="1" id="KW-0812">Transmembrane</keyword>
<reference evidence="2" key="2">
    <citation type="submission" date="2015-06" db="UniProtKB">
        <authorList>
            <consortium name="EnsemblMetazoa"/>
        </authorList>
    </citation>
    <scope>IDENTIFICATION</scope>
</reference>